<gene>
    <name evidence="7" type="primary">ychM</name>
    <name evidence="7" type="ORF">NCTC10713_00037</name>
</gene>
<feature type="transmembrane region" description="Helical" evidence="5">
    <location>
        <begin position="20"/>
        <end position="51"/>
    </location>
</feature>
<sequence length="97" mass="10280">MVFSFPFLGGSRVQIGEPTAALVVIIYGIIAQYGLAGLTVATFLAGLMLIGMGLLHFDDLIKFISKTITVGFTLGIAVGIIVGQIKDLFCLNKVKMS</sequence>
<evidence type="ECO:0000256" key="5">
    <source>
        <dbReference type="SAM" id="Phobius"/>
    </source>
</evidence>
<comment type="subcellular location">
    <subcellularLocation>
        <location evidence="1">Membrane</location>
        <topology evidence="1">Multi-pass membrane protein</topology>
    </subcellularLocation>
</comment>
<evidence type="ECO:0000256" key="2">
    <source>
        <dbReference type="ARBA" id="ARBA00022692"/>
    </source>
</evidence>
<dbReference type="Pfam" id="PF00916">
    <property type="entry name" value="Sulfate_transp"/>
    <property type="match status" value="1"/>
</dbReference>
<proteinExistence type="predicted"/>
<name>A0A3S4P3F1_STRAP</name>
<keyword evidence="2 5" id="KW-0812">Transmembrane</keyword>
<evidence type="ECO:0000259" key="6">
    <source>
        <dbReference type="Pfam" id="PF00916"/>
    </source>
</evidence>
<feature type="domain" description="SLC26A/SulP transporter" evidence="6">
    <location>
        <begin position="4"/>
        <end position="94"/>
    </location>
</feature>
<evidence type="ECO:0000313" key="8">
    <source>
        <dbReference type="Proteomes" id="UP000278419"/>
    </source>
</evidence>
<dbReference type="AlphaFoldDB" id="A0A3S4P3F1"/>
<dbReference type="InterPro" id="IPR011547">
    <property type="entry name" value="SLC26A/SulP_dom"/>
</dbReference>
<dbReference type="GO" id="GO:0016020">
    <property type="term" value="C:membrane"/>
    <property type="evidence" value="ECO:0007669"/>
    <property type="project" value="UniProtKB-SubCell"/>
</dbReference>
<dbReference type="GO" id="GO:0055085">
    <property type="term" value="P:transmembrane transport"/>
    <property type="evidence" value="ECO:0007669"/>
    <property type="project" value="InterPro"/>
</dbReference>
<evidence type="ECO:0000256" key="4">
    <source>
        <dbReference type="ARBA" id="ARBA00023136"/>
    </source>
</evidence>
<keyword evidence="4 5" id="KW-0472">Membrane</keyword>
<dbReference type="PANTHER" id="PTHR11814">
    <property type="entry name" value="SULFATE TRANSPORTER"/>
    <property type="match status" value="1"/>
</dbReference>
<dbReference type="EMBL" id="LR134283">
    <property type="protein sequence ID" value="VED97148.1"/>
    <property type="molecule type" value="Genomic_DNA"/>
</dbReference>
<evidence type="ECO:0000313" key="7">
    <source>
        <dbReference type="EMBL" id="VED97148.1"/>
    </source>
</evidence>
<feature type="transmembrane region" description="Helical" evidence="5">
    <location>
        <begin position="63"/>
        <end position="85"/>
    </location>
</feature>
<protein>
    <submittedName>
        <fullName evidence="7">Sulfate permease, SulP family</fullName>
    </submittedName>
</protein>
<dbReference type="Proteomes" id="UP000278419">
    <property type="component" value="Chromosome"/>
</dbReference>
<accession>A0A3S4P3F1</accession>
<keyword evidence="3 5" id="KW-1133">Transmembrane helix</keyword>
<evidence type="ECO:0000256" key="3">
    <source>
        <dbReference type="ARBA" id="ARBA00022989"/>
    </source>
</evidence>
<reference evidence="7 8" key="1">
    <citation type="submission" date="2018-12" db="EMBL/GenBank/DDBJ databases">
        <authorList>
            <consortium name="Pathogen Informatics"/>
        </authorList>
    </citation>
    <scope>NUCLEOTIDE SEQUENCE [LARGE SCALE GENOMIC DNA]</scope>
    <source>
        <strain evidence="7 8">NCTC10713</strain>
    </source>
</reference>
<dbReference type="InterPro" id="IPR001902">
    <property type="entry name" value="SLC26A/SulP_fam"/>
</dbReference>
<organism evidence="7 8">
    <name type="scientific">Streptococcus anginosus</name>
    <dbReference type="NCBI Taxonomy" id="1328"/>
    <lineage>
        <taxon>Bacteria</taxon>
        <taxon>Bacillati</taxon>
        <taxon>Bacillota</taxon>
        <taxon>Bacilli</taxon>
        <taxon>Lactobacillales</taxon>
        <taxon>Streptococcaceae</taxon>
        <taxon>Streptococcus</taxon>
        <taxon>Streptococcus anginosus group</taxon>
    </lineage>
</organism>
<evidence type="ECO:0000256" key="1">
    <source>
        <dbReference type="ARBA" id="ARBA00004141"/>
    </source>
</evidence>